<organism evidence="4 5">
    <name type="scientific">Comamonas piscis</name>
    <dbReference type="NCBI Taxonomy" id="1562974"/>
    <lineage>
        <taxon>Bacteria</taxon>
        <taxon>Pseudomonadati</taxon>
        <taxon>Pseudomonadota</taxon>
        <taxon>Betaproteobacteria</taxon>
        <taxon>Burkholderiales</taxon>
        <taxon>Comamonadaceae</taxon>
        <taxon>Comamonas</taxon>
    </lineage>
</organism>
<evidence type="ECO:0000256" key="1">
    <source>
        <dbReference type="ARBA" id="ARBA00008324"/>
    </source>
</evidence>
<evidence type="ECO:0000256" key="2">
    <source>
        <dbReference type="ARBA" id="ARBA00022801"/>
    </source>
</evidence>
<dbReference type="Gene3D" id="3.10.129.10">
    <property type="entry name" value="Hotdog Thioesterase"/>
    <property type="match status" value="1"/>
</dbReference>
<dbReference type="InterPro" id="IPR003736">
    <property type="entry name" value="PAAI_dom"/>
</dbReference>
<feature type="domain" description="Thioesterase" evidence="3">
    <location>
        <begin position="42"/>
        <end position="114"/>
    </location>
</feature>
<keyword evidence="2" id="KW-0378">Hydrolase</keyword>
<dbReference type="CDD" id="cd03443">
    <property type="entry name" value="PaaI_thioesterase"/>
    <property type="match status" value="1"/>
</dbReference>
<sequence>MLPFEVEIPFVSHLGFSLHRWENGEAELHYRARPEHLNSYEVTHGGASMTLLDVTMAHAARSAIPGSGAVTIEMKTSFMAPAKGALVAKAKLLSRSSRMAFCEAWLYDEQGALCSHATGTFKYVMPEVVQSLQAAKKQTKTD</sequence>
<dbReference type="RefSeq" id="WP_182322998.1">
    <property type="nucleotide sequence ID" value="NZ_CP058554.1"/>
</dbReference>
<protein>
    <submittedName>
        <fullName evidence="4">PaaI family thioesterase</fullName>
    </submittedName>
</protein>
<dbReference type="Pfam" id="PF03061">
    <property type="entry name" value="4HBT"/>
    <property type="match status" value="1"/>
</dbReference>
<keyword evidence="5" id="KW-1185">Reference proteome</keyword>
<dbReference type="SUPFAM" id="SSF54637">
    <property type="entry name" value="Thioesterase/thiol ester dehydrase-isomerase"/>
    <property type="match status" value="1"/>
</dbReference>
<comment type="similarity">
    <text evidence="1">Belongs to the thioesterase PaaI family.</text>
</comment>
<gene>
    <name evidence="4" type="ORF">HS961_14145</name>
</gene>
<dbReference type="InterPro" id="IPR039298">
    <property type="entry name" value="ACOT13"/>
</dbReference>
<name>A0A7G5EIQ8_9BURK</name>
<dbReference type="NCBIfam" id="TIGR00369">
    <property type="entry name" value="unchar_dom_1"/>
    <property type="match status" value="1"/>
</dbReference>
<evidence type="ECO:0000259" key="3">
    <source>
        <dbReference type="Pfam" id="PF03061"/>
    </source>
</evidence>
<reference evidence="4 5" key="1">
    <citation type="journal article" date="2020" name="G3 (Bethesda)">
        <title>CeMbio - The Caenorhabditis elegans Microbiome Resource.</title>
        <authorList>
            <person name="Dirksen P."/>
            <person name="Assie A."/>
            <person name="Zimmermann J."/>
            <person name="Zhang F."/>
            <person name="Tietje A.M."/>
            <person name="Marsh S.A."/>
            <person name="Felix M.A."/>
            <person name="Shapira M."/>
            <person name="Kaleta C."/>
            <person name="Schulenburg H."/>
            <person name="Samuel B."/>
        </authorList>
    </citation>
    <scope>NUCLEOTIDE SEQUENCE [LARGE SCALE GENOMIC DNA]</scope>
    <source>
        <strain evidence="4 5">BIGb0172</strain>
    </source>
</reference>
<dbReference type="GO" id="GO:0047617">
    <property type="term" value="F:fatty acyl-CoA hydrolase activity"/>
    <property type="evidence" value="ECO:0007669"/>
    <property type="project" value="InterPro"/>
</dbReference>
<evidence type="ECO:0000313" key="5">
    <source>
        <dbReference type="Proteomes" id="UP000515240"/>
    </source>
</evidence>
<evidence type="ECO:0000313" key="4">
    <source>
        <dbReference type="EMBL" id="QMV73883.1"/>
    </source>
</evidence>
<dbReference type="KEGG" id="cpis:HS961_14145"/>
<proteinExistence type="inferred from homology"/>
<dbReference type="InterPro" id="IPR006683">
    <property type="entry name" value="Thioestr_dom"/>
</dbReference>
<accession>A0A7G5EIQ8</accession>
<dbReference type="PANTHER" id="PTHR21660">
    <property type="entry name" value="THIOESTERASE SUPERFAMILY MEMBER-RELATED"/>
    <property type="match status" value="1"/>
</dbReference>
<dbReference type="AlphaFoldDB" id="A0A7G5EIQ8"/>
<dbReference type="EMBL" id="CP058554">
    <property type="protein sequence ID" value="QMV73883.1"/>
    <property type="molecule type" value="Genomic_DNA"/>
</dbReference>
<dbReference type="Proteomes" id="UP000515240">
    <property type="component" value="Chromosome"/>
</dbReference>
<dbReference type="InterPro" id="IPR029069">
    <property type="entry name" value="HotDog_dom_sf"/>
</dbReference>
<dbReference type="PANTHER" id="PTHR21660:SF1">
    <property type="entry name" value="ACYL-COENZYME A THIOESTERASE 13"/>
    <property type="match status" value="1"/>
</dbReference>